<sequence>MQRNYALFDRVATWGPGMPQVLAVHLQRDYEKQTFSFEQAPLLLPATAQSWLIDRGYPQRRHQSRP</sequence>
<organism evidence="1 2">
    <name type="scientific">Streptomyces lancefieldiae</name>
    <dbReference type="NCBI Taxonomy" id="3075520"/>
    <lineage>
        <taxon>Bacteria</taxon>
        <taxon>Bacillati</taxon>
        <taxon>Actinomycetota</taxon>
        <taxon>Actinomycetes</taxon>
        <taxon>Kitasatosporales</taxon>
        <taxon>Streptomycetaceae</taxon>
        <taxon>Streptomyces</taxon>
    </lineage>
</organism>
<dbReference type="Proteomes" id="UP001180724">
    <property type="component" value="Unassembled WGS sequence"/>
</dbReference>
<reference evidence="1" key="1">
    <citation type="submission" date="2024-05" db="EMBL/GenBank/DDBJ databases">
        <title>30 novel species of actinomycetes from the DSMZ collection.</title>
        <authorList>
            <person name="Nouioui I."/>
        </authorList>
    </citation>
    <scope>NUCLEOTIDE SEQUENCE</scope>
    <source>
        <strain evidence="1">DSM 40712</strain>
    </source>
</reference>
<evidence type="ECO:0000313" key="1">
    <source>
        <dbReference type="EMBL" id="MDT0614657.1"/>
    </source>
</evidence>
<gene>
    <name evidence="1" type="ORF">RM812_31280</name>
</gene>
<comment type="caution">
    <text evidence="1">The sequence shown here is derived from an EMBL/GenBank/DDBJ whole genome shotgun (WGS) entry which is preliminary data.</text>
</comment>
<evidence type="ECO:0000313" key="2">
    <source>
        <dbReference type="Proteomes" id="UP001180724"/>
    </source>
</evidence>
<protein>
    <submittedName>
        <fullName evidence="1">Uncharacterized protein</fullName>
    </submittedName>
</protein>
<accession>A0ABU3AYJ2</accession>
<dbReference type="RefSeq" id="WP_311580057.1">
    <property type="nucleotide sequence ID" value="NZ_JAVRFH010000044.1"/>
</dbReference>
<dbReference type="EMBL" id="JAVRFH010000044">
    <property type="protein sequence ID" value="MDT0614657.1"/>
    <property type="molecule type" value="Genomic_DNA"/>
</dbReference>
<proteinExistence type="predicted"/>
<keyword evidence="2" id="KW-1185">Reference proteome</keyword>
<name>A0ABU3AYJ2_9ACTN</name>